<evidence type="ECO:0000256" key="3">
    <source>
        <dbReference type="ARBA" id="ARBA00022801"/>
    </source>
</evidence>
<dbReference type="GO" id="GO:0004180">
    <property type="term" value="F:carboxypeptidase activity"/>
    <property type="evidence" value="ECO:0007669"/>
    <property type="project" value="UniProtKB-KW"/>
</dbReference>
<comment type="caution">
    <text evidence="5">The sequence shown here is derived from an EMBL/GenBank/DDBJ whole genome shotgun (WGS) entry which is preliminary data.</text>
</comment>
<proteinExistence type="inferred from homology"/>
<evidence type="ECO:0000256" key="4">
    <source>
        <dbReference type="ARBA" id="ARBA00022825"/>
    </source>
</evidence>
<dbReference type="EC" id="3.4.15.6" evidence="5"/>
<dbReference type="InterPro" id="IPR005320">
    <property type="entry name" value="Peptidase_S51"/>
</dbReference>
<keyword evidence="6" id="KW-1185">Reference proteome</keyword>
<dbReference type="PANTHER" id="PTHR36175">
    <property type="entry name" value="CYANOPHYCINASE"/>
    <property type="match status" value="1"/>
</dbReference>
<dbReference type="Proteomes" id="UP000737402">
    <property type="component" value="Unassembled WGS sequence"/>
</dbReference>
<evidence type="ECO:0000256" key="2">
    <source>
        <dbReference type="ARBA" id="ARBA00022670"/>
    </source>
</evidence>
<name>A0ABS2NZ95_9BACI</name>
<gene>
    <name evidence="5" type="ORF">JOC95_001863</name>
</gene>
<dbReference type="EMBL" id="JAFBED010000003">
    <property type="protein sequence ID" value="MBM7620011.1"/>
    <property type="molecule type" value="Genomic_DNA"/>
</dbReference>
<comment type="similarity">
    <text evidence="1">Belongs to the peptidase S51 family.</text>
</comment>
<evidence type="ECO:0000313" key="6">
    <source>
        <dbReference type="Proteomes" id="UP000737402"/>
    </source>
</evidence>
<dbReference type="PANTHER" id="PTHR36175:SF1">
    <property type="entry name" value="CYANOPHYCINASE"/>
    <property type="match status" value="1"/>
</dbReference>
<keyword evidence="3 5" id="KW-0378">Hydrolase</keyword>
<keyword evidence="4" id="KW-0720">Serine protease</keyword>
<protein>
    <submittedName>
        <fullName evidence="5">Cyanophycinase</fullName>
        <ecNumber evidence="5">3.4.15.6</ecNumber>
    </submittedName>
</protein>
<organism evidence="5 6">
    <name type="scientific">Sutcliffiella tianshenii</name>
    <dbReference type="NCBI Taxonomy" id="1463404"/>
    <lineage>
        <taxon>Bacteria</taxon>
        <taxon>Bacillati</taxon>
        <taxon>Bacillota</taxon>
        <taxon>Bacilli</taxon>
        <taxon>Bacillales</taxon>
        <taxon>Bacillaceae</taxon>
        <taxon>Sutcliffiella</taxon>
    </lineage>
</organism>
<reference evidence="5 6" key="1">
    <citation type="submission" date="2021-01" db="EMBL/GenBank/DDBJ databases">
        <title>Genomic Encyclopedia of Type Strains, Phase IV (KMG-IV): sequencing the most valuable type-strain genomes for metagenomic binning, comparative biology and taxonomic classification.</title>
        <authorList>
            <person name="Goeker M."/>
        </authorList>
    </citation>
    <scope>NUCLEOTIDE SEQUENCE [LARGE SCALE GENOMIC DNA]</scope>
    <source>
        <strain evidence="5 6">DSM 25879</strain>
    </source>
</reference>
<dbReference type="SUPFAM" id="SSF52317">
    <property type="entry name" value="Class I glutamine amidotransferase-like"/>
    <property type="match status" value="1"/>
</dbReference>
<dbReference type="InterPro" id="IPR029062">
    <property type="entry name" value="Class_I_gatase-like"/>
</dbReference>
<dbReference type="Gene3D" id="3.40.50.880">
    <property type="match status" value="1"/>
</dbReference>
<keyword evidence="5" id="KW-0121">Carboxypeptidase</keyword>
<dbReference type="Pfam" id="PF03575">
    <property type="entry name" value="Peptidase_S51"/>
    <property type="match status" value="1"/>
</dbReference>
<dbReference type="RefSeq" id="WP_204415341.1">
    <property type="nucleotide sequence ID" value="NZ_JAFBED010000003.1"/>
</dbReference>
<evidence type="ECO:0000313" key="5">
    <source>
        <dbReference type="EMBL" id="MBM7620011.1"/>
    </source>
</evidence>
<accession>A0ABS2NZ95</accession>
<keyword evidence="2" id="KW-0645">Protease</keyword>
<sequence length="219" mass="24244">MNRHLFLFGGGPPFTGDMAKQFATKALAGGSPVSILFVEREGWEEYMHWYTQELERFGVSEFNYLPLPSTPIEVVFERVKNSSGIVIGGGDTNLYADYIVDTPISQAIKERYEAGIPVAGFSAGALISPEVCVISPKDNEQNEYQSRKGLGLATDVVVAVHFSEWEDEDHLRNAVSKYKESMNYGIDENTGVYLLDGELEAMEGNGVYTVEDGVLRKLN</sequence>
<evidence type="ECO:0000256" key="1">
    <source>
        <dbReference type="ARBA" id="ARBA00006534"/>
    </source>
</evidence>
<dbReference type="GO" id="GO:0008241">
    <property type="term" value="F:peptidyl-dipeptidase activity"/>
    <property type="evidence" value="ECO:0007669"/>
    <property type="project" value="UniProtKB-EC"/>
</dbReference>
<dbReference type="CDD" id="cd03129">
    <property type="entry name" value="GAT1_Peptidase_E_like"/>
    <property type="match status" value="1"/>
</dbReference>